<dbReference type="Proteomes" id="UP001141327">
    <property type="component" value="Unassembled WGS sequence"/>
</dbReference>
<sequence length="757" mass="79750">MSNPPLANQQECLLECLPPELLLSLMGASQYPLRTYVQLLGLSHTTRMKIRGAPLELSFGELDDATMSDMNAIPTPTTDVLAALVGPCKGLTRLSFPKQSPAGGSAVFGWGLTGAACAGWVAEAFGGHDRLGALVDLPSADAFLAGVELILGRLPGLAEVQLHADGPTQLGTGLLAALARCCPNLQALRSANMIFQPPDHAALAPLAGSLRQIRLREGDPWMSALVGRLGALAALDAGRCSPAALRPHAAHLRALKLRQDFYEGEEADLPPPELCRLERLSLGGPFAAPVARLLAANGATLRRLTLHRTSAPAGLVAALGALPHLDRLRLILPDAGPGVLSALPPALVDRLQCLTYIADEWGAEPRPVRIAGTRLRRLRLSVRLGRDSGLTVDCPALEELHLPILLPGQLTALRCPRLRLLAGLPGHSPALGGPVAPLPAGLEHVEGMGGTPPTDPVWLAPLLLAGAAPRLQGLSDVRLGRPDLLAGLCGCGSLTMVRRLALEADRFPRPLVLRLPGQLEHLSVRLLLDGRAAGGPAGADQPLVDMQLVEAPGLRSFGLSKDPDRLVDTSRLRLGACPRLEALALGLSGTVDWELADPRTALTSLRFSALYGSTAAASLLGCLGRHGARLRHLAVWYAPEAPAWPQLVAALCGLPRLASLELNMDSGPAEVRLCCPQLRTLVLIGMQYAPPGGKPVRRRLVLGCPLLEALRGHFNEETLDGLAFAPAAPANLRWIVGATGCWKDRLARACPGATLEG</sequence>
<proteinExistence type="predicted"/>
<comment type="caution">
    <text evidence="1">The sequence shown here is derived from an EMBL/GenBank/DDBJ whole genome shotgun (WGS) entry which is preliminary data.</text>
</comment>
<dbReference type="InterPro" id="IPR032675">
    <property type="entry name" value="LRR_dom_sf"/>
</dbReference>
<reference evidence="1" key="1">
    <citation type="journal article" date="2022" name="bioRxiv">
        <title>Genomics of Preaxostyla Flagellates Illuminates Evolutionary Transitions and the Path Towards Mitochondrial Loss.</title>
        <authorList>
            <person name="Novak L.V.F."/>
            <person name="Treitli S.C."/>
            <person name="Pyrih J."/>
            <person name="Halakuc P."/>
            <person name="Pipaliya S.V."/>
            <person name="Vacek V."/>
            <person name="Brzon O."/>
            <person name="Soukal P."/>
            <person name="Eme L."/>
            <person name="Dacks J.B."/>
            <person name="Karnkowska A."/>
            <person name="Elias M."/>
            <person name="Hampl V."/>
        </authorList>
    </citation>
    <scope>NUCLEOTIDE SEQUENCE</scope>
    <source>
        <strain evidence="1">RCP-MX</strain>
    </source>
</reference>
<dbReference type="EMBL" id="JAPMOS010000021">
    <property type="protein sequence ID" value="KAJ4459309.1"/>
    <property type="molecule type" value="Genomic_DNA"/>
</dbReference>
<keyword evidence="2" id="KW-1185">Reference proteome</keyword>
<gene>
    <name evidence="1" type="ORF">PAPYR_4864</name>
</gene>
<evidence type="ECO:0000313" key="2">
    <source>
        <dbReference type="Proteomes" id="UP001141327"/>
    </source>
</evidence>
<dbReference type="Gene3D" id="3.80.10.10">
    <property type="entry name" value="Ribonuclease Inhibitor"/>
    <property type="match status" value="2"/>
</dbReference>
<protein>
    <submittedName>
        <fullName evidence="1">Uncharacterized protein</fullName>
    </submittedName>
</protein>
<dbReference type="SUPFAM" id="SSF52047">
    <property type="entry name" value="RNI-like"/>
    <property type="match status" value="1"/>
</dbReference>
<organism evidence="1 2">
    <name type="scientific">Paratrimastix pyriformis</name>
    <dbReference type="NCBI Taxonomy" id="342808"/>
    <lineage>
        <taxon>Eukaryota</taxon>
        <taxon>Metamonada</taxon>
        <taxon>Preaxostyla</taxon>
        <taxon>Paratrimastigidae</taxon>
        <taxon>Paratrimastix</taxon>
    </lineage>
</organism>
<accession>A0ABQ8UJA8</accession>
<name>A0ABQ8UJA8_9EUKA</name>
<evidence type="ECO:0000313" key="1">
    <source>
        <dbReference type="EMBL" id="KAJ4459309.1"/>
    </source>
</evidence>